<dbReference type="OrthoDB" id="20105at2759"/>
<evidence type="ECO:0000313" key="10">
    <source>
        <dbReference type="EMBL" id="KAF4475093.1"/>
    </source>
</evidence>
<dbReference type="InParanoid" id="A0A7J6IFG6"/>
<evidence type="ECO:0000256" key="4">
    <source>
        <dbReference type="ARBA" id="ARBA00022679"/>
    </source>
</evidence>
<reference evidence="10 11" key="2">
    <citation type="submission" date="2020-04" db="EMBL/GenBank/DDBJ databases">
        <title>Genome sequencing and assembly of multiple isolates from the Colletotrichum gloeosporioides species complex.</title>
        <authorList>
            <person name="Gan P."/>
            <person name="Shirasu K."/>
        </authorList>
    </citation>
    <scope>NUCLEOTIDE SEQUENCE [LARGE SCALE GENOMIC DNA]</scope>
    <source>
        <strain evidence="10 11">Nara gc5</strain>
    </source>
</reference>
<dbReference type="FunCoup" id="A0A7J6IFG6">
    <property type="interactions" value="17"/>
</dbReference>
<evidence type="ECO:0000256" key="3">
    <source>
        <dbReference type="ARBA" id="ARBA00022603"/>
    </source>
</evidence>
<evidence type="ECO:0000259" key="9">
    <source>
        <dbReference type="Pfam" id="PF01728"/>
    </source>
</evidence>
<dbReference type="Proteomes" id="UP000011096">
    <property type="component" value="Unassembled WGS sequence"/>
</dbReference>
<keyword evidence="4 10" id="KW-0808">Transferase</keyword>
<dbReference type="Pfam" id="PF01728">
    <property type="entry name" value="FtsJ"/>
    <property type="match status" value="1"/>
</dbReference>
<feature type="domain" description="Ribosomal RNA methyltransferase FtsJ" evidence="9">
    <location>
        <begin position="67"/>
        <end position="304"/>
    </location>
</feature>
<dbReference type="EMBL" id="ANPB02000010">
    <property type="protein sequence ID" value="KAF4475093.1"/>
    <property type="molecule type" value="Genomic_DNA"/>
</dbReference>
<dbReference type="PIRSF" id="PIRSF005461">
    <property type="entry name" value="23S_rRNA_mtase"/>
    <property type="match status" value="1"/>
</dbReference>
<dbReference type="GO" id="GO:0008650">
    <property type="term" value="F:rRNA (uridine-2'-O-)-methyltransferase activity"/>
    <property type="evidence" value="ECO:0007669"/>
    <property type="project" value="TreeGrafter"/>
</dbReference>
<dbReference type="InterPro" id="IPR015507">
    <property type="entry name" value="rRNA-MeTfrase_E"/>
</dbReference>
<comment type="similarity">
    <text evidence="1">Belongs to the class I-like SAM-binding methyltransferase superfamily. RNA methyltransferase RlmE family.</text>
</comment>
<accession>A0A7J6IFG6</accession>
<evidence type="ECO:0000256" key="5">
    <source>
        <dbReference type="ARBA" id="ARBA00022691"/>
    </source>
</evidence>
<proteinExistence type="inferred from homology"/>
<reference evidence="10 11" key="1">
    <citation type="submission" date="2012-08" db="EMBL/GenBank/DDBJ databases">
        <authorList>
            <person name="Gan P.H.P."/>
            <person name="Ikeda K."/>
            <person name="Irieda H."/>
            <person name="Narusaka M."/>
            <person name="O'Connell R.J."/>
            <person name="Narusaka Y."/>
            <person name="Takano Y."/>
            <person name="Kubo Y."/>
            <person name="Shirasu K."/>
        </authorList>
    </citation>
    <scope>NUCLEOTIDE SEQUENCE [LARGE SCALE GENOMIC DNA]</scope>
    <source>
        <strain evidence="10 11">Nara gc5</strain>
    </source>
</reference>
<evidence type="ECO:0000313" key="11">
    <source>
        <dbReference type="Proteomes" id="UP000011096"/>
    </source>
</evidence>
<keyword evidence="11" id="KW-1185">Reference proteome</keyword>
<dbReference type="GeneID" id="43611339"/>
<name>A0A7J6IFG6_COLFN</name>
<dbReference type="RefSeq" id="XP_031876405.1">
    <property type="nucleotide sequence ID" value="XM_032027210.1"/>
</dbReference>
<dbReference type="HAMAP" id="MF_01547">
    <property type="entry name" value="RNA_methyltr_E"/>
    <property type="match status" value="1"/>
</dbReference>
<dbReference type="PANTHER" id="PTHR10920:SF18">
    <property type="entry name" value="RRNA METHYLTRANSFERASE 2, MITOCHONDRIAL"/>
    <property type="match status" value="1"/>
</dbReference>
<comment type="caution">
    <text evidence="10">The sequence shown here is derived from an EMBL/GenBank/DDBJ whole genome shotgun (WGS) entry which is preliminary data.</text>
</comment>
<dbReference type="PANTHER" id="PTHR10920">
    <property type="entry name" value="RIBOSOMAL RNA METHYLTRANSFERASE"/>
    <property type="match status" value="1"/>
</dbReference>
<evidence type="ECO:0000256" key="7">
    <source>
        <dbReference type="PIRSR" id="PIRSR005461-1"/>
    </source>
</evidence>
<evidence type="ECO:0000256" key="6">
    <source>
        <dbReference type="ARBA" id="ARBA00041184"/>
    </source>
</evidence>
<keyword evidence="3 10" id="KW-0489">Methyltransferase</keyword>
<evidence type="ECO:0000256" key="8">
    <source>
        <dbReference type="SAM" id="MobiDB-lite"/>
    </source>
</evidence>
<dbReference type="InterPro" id="IPR029063">
    <property type="entry name" value="SAM-dependent_MTases_sf"/>
</dbReference>
<dbReference type="InterPro" id="IPR050082">
    <property type="entry name" value="RNA_methyltr_RlmE"/>
</dbReference>
<keyword evidence="5 7" id="KW-0949">S-adenosyl-L-methionine</keyword>
<feature type="region of interest" description="Disordered" evidence="8">
    <location>
        <begin position="152"/>
        <end position="175"/>
    </location>
</feature>
<organism evidence="10 11">
    <name type="scientific">Colletotrichum fructicola (strain Nara gc5)</name>
    <name type="common">Anthracnose fungus</name>
    <name type="synonym">Colletotrichum gloeosporioides (strain Nara gc5)</name>
    <dbReference type="NCBI Taxonomy" id="1213859"/>
    <lineage>
        <taxon>Eukaryota</taxon>
        <taxon>Fungi</taxon>
        <taxon>Dikarya</taxon>
        <taxon>Ascomycota</taxon>
        <taxon>Pezizomycotina</taxon>
        <taxon>Sordariomycetes</taxon>
        <taxon>Hypocreomycetidae</taxon>
        <taxon>Glomerellales</taxon>
        <taxon>Glomerellaceae</taxon>
        <taxon>Colletotrichum</taxon>
        <taxon>Colletotrichum gloeosporioides species complex</taxon>
    </lineage>
</organism>
<protein>
    <recommendedName>
        <fullName evidence="6">rRNA methyltransferase 2, mitochondrial</fullName>
    </recommendedName>
</protein>
<gene>
    <name evidence="10" type="ORF">CGGC5_v015593</name>
</gene>
<dbReference type="Gene3D" id="3.40.50.150">
    <property type="entry name" value="Vaccinia Virus protein VP39"/>
    <property type="match status" value="1"/>
</dbReference>
<dbReference type="GO" id="GO:0005739">
    <property type="term" value="C:mitochondrion"/>
    <property type="evidence" value="ECO:0007669"/>
    <property type="project" value="TreeGrafter"/>
</dbReference>
<keyword evidence="2" id="KW-0698">rRNA processing</keyword>
<feature type="active site" description="Proton acceptor" evidence="7">
    <location>
        <position position="261"/>
    </location>
</feature>
<dbReference type="InterPro" id="IPR002877">
    <property type="entry name" value="RNA_MeTrfase_FtsJ_dom"/>
</dbReference>
<sequence length="317" mass="35098">MSKSPARAFMRVSRRQSFLMLSTACAECRNTLNAGAGQTRASSSNSRWKMRQGKDIFAREAKVQGLKSRAAFKLLEMDSKYRIFRRGQTVVDLGYAPGSWSQVAADRTKPHGQVLGIDIIPAQPPKGVSTIQGNFLSPDVQEMVKDYLIRHKKGRPARPPASTTSSEGEESIGTDESAIIEDQPSYIDMERAGSETPDKSECVAETTKPKDGRLVDIVLSDMMMNTSGMAFRDHAGSMDLCMAALQFANDTLKNGGHFVCKFYQGSEDKALEMKLKTLFAKVFREKPESSRSDSKEAYFVALRRKGEVRLQGDNDSL</sequence>
<evidence type="ECO:0000256" key="2">
    <source>
        <dbReference type="ARBA" id="ARBA00022552"/>
    </source>
</evidence>
<dbReference type="AlphaFoldDB" id="A0A7J6IFG6"/>
<dbReference type="SUPFAM" id="SSF53335">
    <property type="entry name" value="S-adenosyl-L-methionine-dependent methyltransferases"/>
    <property type="match status" value="1"/>
</dbReference>
<evidence type="ECO:0000256" key="1">
    <source>
        <dbReference type="ARBA" id="ARBA00009258"/>
    </source>
</evidence>